<dbReference type="Gene3D" id="1.10.486.10">
    <property type="entry name" value="PCRA, domain 4"/>
    <property type="match status" value="1"/>
</dbReference>
<dbReference type="GO" id="GO:0003677">
    <property type="term" value="F:DNA binding"/>
    <property type="evidence" value="ECO:0007669"/>
    <property type="project" value="InterPro"/>
</dbReference>
<dbReference type="InterPro" id="IPR000212">
    <property type="entry name" value="DNA_helicase_UvrD/REP"/>
</dbReference>
<evidence type="ECO:0000256" key="2">
    <source>
        <dbReference type="ARBA" id="ARBA00022801"/>
    </source>
</evidence>
<dbReference type="PANTHER" id="PTHR11070:SF67">
    <property type="entry name" value="DNA 3'-5' HELICASE"/>
    <property type="match status" value="1"/>
</dbReference>
<dbReference type="GO" id="GO:0016887">
    <property type="term" value="F:ATP hydrolysis activity"/>
    <property type="evidence" value="ECO:0007669"/>
    <property type="project" value="RHEA"/>
</dbReference>
<comment type="caution">
    <text evidence="12">The sequence shown here is derived from an EMBL/GenBank/DDBJ whole genome shotgun (WGS) entry which is preliminary data.</text>
</comment>
<keyword evidence="12" id="KW-0540">Nuclease</keyword>
<evidence type="ECO:0000256" key="6">
    <source>
        <dbReference type="ARBA" id="ARBA00034617"/>
    </source>
</evidence>
<dbReference type="Proteomes" id="UP000245880">
    <property type="component" value="Unassembled WGS sequence"/>
</dbReference>
<keyword evidence="2 9" id="KW-0378">Hydrolase</keyword>
<comment type="catalytic activity">
    <reaction evidence="8">
        <text>ATP + H2O = ADP + phosphate + H(+)</text>
        <dbReference type="Rhea" id="RHEA:13065"/>
        <dbReference type="ChEBI" id="CHEBI:15377"/>
        <dbReference type="ChEBI" id="CHEBI:15378"/>
        <dbReference type="ChEBI" id="CHEBI:30616"/>
        <dbReference type="ChEBI" id="CHEBI:43474"/>
        <dbReference type="ChEBI" id="CHEBI:456216"/>
        <dbReference type="EC" id="5.6.2.4"/>
    </reaction>
</comment>
<evidence type="ECO:0000256" key="8">
    <source>
        <dbReference type="ARBA" id="ARBA00048988"/>
    </source>
</evidence>
<dbReference type="PROSITE" id="PS51198">
    <property type="entry name" value="UVRD_HELICASE_ATP_BIND"/>
    <property type="match status" value="1"/>
</dbReference>
<proteinExistence type="predicted"/>
<feature type="binding site" evidence="9">
    <location>
        <begin position="19"/>
        <end position="26"/>
    </location>
    <ligand>
        <name>ATP</name>
        <dbReference type="ChEBI" id="CHEBI:30616"/>
    </ligand>
</feature>
<dbReference type="RefSeq" id="WP_229203273.1">
    <property type="nucleotide sequence ID" value="NZ_QGDT01000003.1"/>
</dbReference>
<comment type="catalytic activity">
    <reaction evidence="6">
        <text>Couples ATP hydrolysis with the unwinding of duplex DNA by translocating in the 3'-5' direction.</text>
        <dbReference type="EC" id="5.6.2.4"/>
    </reaction>
</comment>
<evidence type="ECO:0000256" key="1">
    <source>
        <dbReference type="ARBA" id="ARBA00022741"/>
    </source>
</evidence>
<evidence type="ECO:0000256" key="9">
    <source>
        <dbReference type="PROSITE-ProRule" id="PRU00560"/>
    </source>
</evidence>
<keyword evidence="12" id="KW-0269">Exonuclease</keyword>
<dbReference type="GO" id="GO:0000725">
    <property type="term" value="P:recombinational repair"/>
    <property type="evidence" value="ECO:0007669"/>
    <property type="project" value="TreeGrafter"/>
</dbReference>
<dbReference type="PROSITE" id="PS51217">
    <property type="entry name" value="UVRD_HELICASE_CTER"/>
    <property type="match status" value="1"/>
</dbReference>
<dbReference type="Pfam" id="PF00580">
    <property type="entry name" value="UvrD-helicase"/>
    <property type="match status" value="1"/>
</dbReference>
<reference evidence="12 13" key="1">
    <citation type="submission" date="2018-03" db="EMBL/GenBank/DDBJ databases">
        <title>Genomic Encyclopedia of Archaeal and Bacterial Type Strains, Phase II (KMG-II): from individual species to whole genera.</title>
        <authorList>
            <person name="Goeker M."/>
        </authorList>
    </citation>
    <scope>NUCLEOTIDE SEQUENCE [LARGE SCALE GENOMIC DNA]</scope>
    <source>
        <strain evidence="12 13">DSM 100346</strain>
    </source>
</reference>
<evidence type="ECO:0000256" key="3">
    <source>
        <dbReference type="ARBA" id="ARBA00022806"/>
    </source>
</evidence>
<keyword evidence="4 9" id="KW-0067">ATP-binding</keyword>
<dbReference type="Gene3D" id="3.40.50.300">
    <property type="entry name" value="P-loop containing nucleotide triphosphate hydrolases"/>
    <property type="match status" value="4"/>
</dbReference>
<accession>A0A316AND5</accession>
<dbReference type="GO" id="GO:0004527">
    <property type="term" value="F:exonuclease activity"/>
    <property type="evidence" value="ECO:0007669"/>
    <property type="project" value="UniProtKB-KW"/>
</dbReference>
<dbReference type="InterPro" id="IPR014017">
    <property type="entry name" value="DNA_helicase_UvrD-like_C"/>
</dbReference>
<feature type="domain" description="UvrD-like helicase ATP-binding" evidence="10">
    <location>
        <begin position="1"/>
        <end position="510"/>
    </location>
</feature>
<name>A0A316AND5_9BACT</name>
<evidence type="ECO:0000313" key="12">
    <source>
        <dbReference type="EMBL" id="PWJ59001.1"/>
    </source>
</evidence>
<dbReference type="PANTHER" id="PTHR11070">
    <property type="entry name" value="UVRD / RECB / PCRA DNA HELICASE FAMILY MEMBER"/>
    <property type="match status" value="1"/>
</dbReference>
<dbReference type="AlphaFoldDB" id="A0A316AND5"/>
<keyword evidence="13" id="KW-1185">Reference proteome</keyword>
<sequence length="1114" mass="126526">MAHLYSVPNTQTVLKVYSSSAGSGKTYTLTKEYLKLALHTNSDTYYKHILAITFTNAAANEMKDRILSMLRIFSETEFPLQDPHSMLVDVVTELYPQTLEEKSLFEDGCKLICARAQAVFFKILHRYSDFAVMTIDKFTKSLVSSFTDELGLPFVFETQLDSEMLKEAVDRLLARIGAPGEDVLTEIVENYYRERAEEGGSWGALPQTIQSTAGTLLQEEAYLKMQKIANLEMGDWAHIRKSIRAFVKKQNEDIVLSAEKAKSAMEQAGLVDKDFFQGSRGVKGYFDQRAEGLKLWDAPNSFVIKAIDDDIWYGAKTPQPIKDQIDGLKGLFFDCYNAIESIRNQAQPKVLLYQALDKHLYGLSLLGEIRREFDTVLRQNNQVHISDFNRRIAEIVSNEPVPFIFERLGERYNHILLDEFQDTSKLQFANLIPLIENALGGGHFNLVVGDAKQSIYRFRGGDMDLILHLAQDELLALTNKLGNNPLLQQRLESLSANLQVDHLRTNRRSFQEITSFNNSFFSFVAGHLGTSYPMVLSVFDDFFQQQIPEGVKTGGQVQFDFIENSHADAESEGEDEMVLATLERVGDLRGQGYFWKDMAILCRSRRHAATLAGALQQEGVPLISDDALTLAYSRNIQFVISLMKVIQKADDNLARYEAMYLFHHQVRGVNPGPADFQKMRDLAEEMGLDSFLSYFKAWEIDLDAFRLRQSTIFEIAEIIIRVFGLFDAGTENAYLFRFLDVILEFGSGRSSHLGDFLAYWDIARYKVSINVPQGTDALRITTIHKSKGLEYPVVIIPYAQWKTTPSSKDTIWLDLEDESLSELELNESGLGKKLWSSMVSVKKDLGESTVQSQYLDHEVRTVVENLNLLYVAFTRPIQRLYVLAQAPKARHAGNTISGLLYDYLNRKEADPAWVEGQLSYRLQSGDAAAFHLKEDEKKVEPYILHKVLSHDPGNTLRLRRQSDRLFDLETFEVKNDIYQKACYVLTRLRNLEDLPHIIEKVVAEGVAGPKDQESLTHMVASILQLNGMKRLYVPEARVMINKEMLIPGGKQIHIDRMVEIGDGPVVLMRFLPLNRPKETIKTMGKLVEAYNETGKNAVGLVITIENQEMVWIEP</sequence>
<dbReference type="GO" id="GO:0005829">
    <property type="term" value="C:cytosol"/>
    <property type="evidence" value="ECO:0007669"/>
    <property type="project" value="TreeGrafter"/>
</dbReference>
<evidence type="ECO:0000256" key="4">
    <source>
        <dbReference type="ARBA" id="ARBA00022840"/>
    </source>
</evidence>
<keyword evidence="3 9" id="KW-0347">Helicase</keyword>
<keyword evidence="5" id="KW-0413">Isomerase</keyword>
<gene>
    <name evidence="12" type="ORF">CLV98_103374</name>
</gene>
<dbReference type="GO" id="GO:0005524">
    <property type="term" value="F:ATP binding"/>
    <property type="evidence" value="ECO:0007669"/>
    <property type="project" value="UniProtKB-UniRule"/>
</dbReference>
<feature type="domain" description="UvrD-like helicase C-terminal" evidence="11">
    <location>
        <begin position="533"/>
        <end position="788"/>
    </location>
</feature>
<dbReference type="Pfam" id="PF13361">
    <property type="entry name" value="UvrD_C"/>
    <property type="match status" value="1"/>
</dbReference>
<dbReference type="InterPro" id="IPR014016">
    <property type="entry name" value="UvrD-like_ATP-bd"/>
</dbReference>
<protein>
    <recommendedName>
        <fullName evidence="7">DNA 3'-5' helicase</fullName>
        <ecNumber evidence="7">5.6.2.4</ecNumber>
    </recommendedName>
</protein>
<dbReference type="InterPro" id="IPR027417">
    <property type="entry name" value="P-loop_NTPase"/>
</dbReference>
<dbReference type="GO" id="GO:0043138">
    <property type="term" value="F:3'-5' DNA helicase activity"/>
    <property type="evidence" value="ECO:0007669"/>
    <property type="project" value="UniProtKB-EC"/>
</dbReference>
<keyword evidence="1 9" id="KW-0547">Nucleotide-binding</keyword>
<evidence type="ECO:0000259" key="10">
    <source>
        <dbReference type="PROSITE" id="PS51198"/>
    </source>
</evidence>
<evidence type="ECO:0000256" key="5">
    <source>
        <dbReference type="ARBA" id="ARBA00023235"/>
    </source>
</evidence>
<evidence type="ECO:0000256" key="7">
    <source>
        <dbReference type="ARBA" id="ARBA00034808"/>
    </source>
</evidence>
<evidence type="ECO:0000259" key="11">
    <source>
        <dbReference type="PROSITE" id="PS51217"/>
    </source>
</evidence>
<organism evidence="12 13">
    <name type="scientific">Dyadobacter jejuensis</name>
    <dbReference type="NCBI Taxonomy" id="1082580"/>
    <lineage>
        <taxon>Bacteria</taxon>
        <taxon>Pseudomonadati</taxon>
        <taxon>Bacteroidota</taxon>
        <taxon>Cytophagia</taxon>
        <taxon>Cytophagales</taxon>
        <taxon>Spirosomataceae</taxon>
        <taxon>Dyadobacter</taxon>
    </lineage>
</organism>
<dbReference type="EC" id="5.6.2.4" evidence="7"/>
<dbReference type="SUPFAM" id="SSF52540">
    <property type="entry name" value="P-loop containing nucleoside triphosphate hydrolases"/>
    <property type="match status" value="1"/>
</dbReference>
<evidence type="ECO:0000313" key="13">
    <source>
        <dbReference type="Proteomes" id="UP000245880"/>
    </source>
</evidence>
<dbReference type="EMBL" id="QGDT01000003">
    <property type="protein sequence ID" value="PWJ59001.1"/>
    <property type="molecule type" value="Genomic_DNA"/>
</dbReference>